<evidence type="ECO:0000313" key="2">
    <source>
        <dbReference type="EMBL" id="EAR92676.1"/>
    </source>
</evidence>
<dbReference type="GeneID" id="7825119"/>
<dbReference type="RefSeq" id="XP_001012921.1">
    <property type="nucleotide sequence ID" value="XM_001012921.1"/>
</dbReference>
<gene>
    <name evidence="2" type="ORF">TTHERM_00320220</name>
</gene>
<dbReference type="Proteomes" id="UP000009168">
    <property type="component" value="Unassembled WGS sequence"/>
</dbReference>
<feature type="signal peptide" evidence="1">
    <location>
        <begin position="1"/>
        <end position="20"/>
    </location>
</feature>
<dbReference type="HOGENOM" id="CLU_2042822_0_0_1"/>
<sequence>MQSQNLIGVILILLFNLVYSDNRGITVLSCQSDDGLCNDSTCGFSGTVADNWIVQGNGCVIADCSKLTETNANISINACSSCYNSGKTKLQPSPKICVPTNTISNSSIINYSLLLLIILTI</sequence>
<name>Q237R5_TETTS</name>
<dbReference type="AlphaFoldDB" id="Q237R5"/>
<evidence type="ECO:0000313" key="3">
    <source>
        <dbReference type="Proteomes" id="UP000009168"/>
    </source>
</evidence>
<feature type="chain" id="PRO_5004201981" evidence="1">
    <location>
        <begin position="21"/>
        <end position="121"/>
    </location>
</feature>
<dbReference type="InParanoid" id="Q237R5"/>
<keyword evidence="1" id="KW-0732">Signal</keyword>
<accession>Q237R5</accession>
<proteinExistence type="predicted"/>
<organism evidence="2 3">
    <name type="scientific">Tetrahymena thermophila (strain SB210)</name>
    <dbReference type="NCBI Taxonomy" id="312017"/>
    <lineage>
        <taxon>Eukaryota</taxon>
        <taxon>Sar</taxon>
        <taxon>Alveolata</taxon>
        <taxon>Ciliophora</taxon>
        <taxon>Intramacronucleata</taxon>
        <taxon>Oligohymenophorea</taxon>
        <taxon>Hymenostomatida</taxon>
        <taxon>Tetrahymenina</taxon>
        <taxon>Tetrahymenidae</taxon>
        <taxon>Tetrahymena</taxon>
    </lineage>
</organism>
<protein>
    <submittedName>
        <fullName evidence="2">Cell surface immobilization antigen SerH6, putative</fullName>
    </submittedName>
</protein>
<dbReference type="KEGG" id="tet:TTHERM_00320220"/>
<keyword evidence="3" id="KW-1185">Reference proteome</keyword>
<dbReference type="EMBL" id="GG662743">
    <property type="protein sequence ID" value="EAR92676.1"/>
    <property type="molecule type" value="Genomic_DNA"/>
</dbReference>
<evidence type="ECO:0000256" key="1">
    <source>
        <dbReference type="SAM" id="SignalP"/>
    </source>
</evidence>
<reference evidence="3" key="1">
    <citation type="journal article" date="2006" name="PLoS Biol.">
        <title>Macronuclear genome sequence of the ciliate Tetrahymena thermophila, a model eukaryote.</title>
        <authorList>
            <person name="Eisen J.A."/>
            <person name="Coyne R.S."/>
            <person name="Wu M."/>
            <person name="Wu D."/>
            <person name="Thiagarajan M."/>
            <person name="Wortman J.R."/>
            <person name="Badger J.H."/>
            <person name="Ren Q."/>
            <person name="Amedeo P."/>
            <person name="Jones K.M."/>
            <person name="Tallon L.J."/>
            <person name="Delcher A.L."/>
            <person name="Salzberg S.L."/>
            <person name="Silva J.C."/>
            <person name="Haas B.J."/>
            <person name="Majoros W.H."/>
            <person name="Farzad M."/>
            <person name="Carlton J.M."/>
            <person name="Smith R.K. Jr."/>
            <person name="Garg J."/>
            <person name="Pearlman R.E."/>
            <person name="Karrer K.M."/>
            <person name="Sun L."/>
            <person name="Manning G."/>
            <person name="Elde N.C."/>
            <person name="Turkewitz A.P."/>
            <person name="Asai D.J."/>
            <person name="Wilkes D.E."/>
            <person name="Wang Y."/>
            <person name="Cai H."/>
            <person name="Collins K."/>
            <person name="Stewart B.A."/>
            <person name="Lee S.R."/>
            <person name="Wilamowska K."/>
            <person name="Weinberg Z."/>
            <person name="Ruzzo W.L."/>
            <person name="Wloga D."/>
            <person name="Gaertig J."/>
            <person name="Frankel J."/>
            <person name="Tsao C.-C."/>
            <person name="Gorovsky M.A."/>
            <person name="Keeling P.J."/>
            <person name="Waller R.F."/>
            <person name="Patron N.J."/>
            <person name="Cherry J.M."/>
            <person name="Stover N.A."/>
            <person name="Krieger C.J."/>
            <person name="del Toro C."/>
            <person name="Ryder H.F."/>
            <person name="Williamson S.C."/>
            <person name="Barbeau R.A."/>
            <person name="Hamilton E.P."/>
            <person name="Orias E."/>
        </authorList>
    </citation>
    <scope>NUCLEOTIDE SEQUENCE [LARGE SCALE GENOMIC DNA]</scope>
    <source>
        <strain evidence="3">SB210</strain>
    </source>
</reference>